<gene>
    <name evidence="1" type="ORF">RchiOBHm_Chr5g0054741</name>
</gene>
<accession>A0A2P6QG84</accession>
<dbReference type="AlphaFoldDB" id="A0A2P6QG84"/>
<dbReference type="Proteomes" id="UP000238479">
    <property type="component" value="Chromosome 5"/>
</dbReference>
<reference evidence="1 2" key="1">
    <citation type="journal article" date="2018" name="Nat. Genet.">
        <title>The Rosa genome provides new insights in the design of modern roses.</title>
        <authorList>
            <person name="Bendahmane M."/>
        </authorList>
    </citation>
    <scope>NUCLEOTIDE SEQUENCE [LARGE SCALE GENOMIC DNA]</scope>
    <source>
        <strain evidence="2">cv. Old Blush</strain>
    </source>
</reference>
<keyword evidence="2" id="KW-1185">Reference proteome</keyword>
<proteinExistence type="predicted"/>
<evidence type="ECO:0000313" key="1">
    <source>
        <dbReference type="EMBL" id="PRQ33184.1"/>
    </source>
</evidence>
<evidence type="ECO:0000313" key="2">
    <source>
        <dbReference type="Proteomes" id="UP000238479"/>
    </source>
</evidence>
<name>A0A2P6QG84_ROSCH</name>
<dbReference type="EMBL" id="PDCK01000043">
    <property type="protein sequence ID" value="PRQ33184.1"/>
    <property type="molecule type" value="Genomic_DNA"/>
</dbReference>
<organism evidence="1 2">
    <name type="scientific">Rosa chinensis</name>
    <name type="common">China rose</name>
    <dbReference type="NCBI Taxonomy" id="74649"/>
    <lineage>
        <taxon>Eukaryota</taxon>
        <taxon>Viridiplantae</taxon>
        <taxon>Streptophyta</taxon>
        <taxon>Embryophyta</taxon>
        <taxon>Tracheophyta</taxon>
        <taxon>Spermatophyta</taxon>
        <taxon>Magnoliopsida</taxon>
        <taxon>eudicotyledons</taxon>
        <taxon>Gunneridae</taxon>
        <taxon>Pentapetalae</taxon>
        <taxon>rosids</taxon>
        <taxon>fabids</taxon>
        <taxon>Rosales</taxon>
        <taxon>Rosaceae</taxon>
        <taxon>Rosoideae</taxon>
        <taxon>Rosoideae incertae sedis</taxon>
        <taxon>Rosa</taxon>
    </lineage>
</organism>
<dbReference type="Gramene" id="PRQ33184">
    <property type="protein sequence ID" value="PRQ33184"/>
    <property type="gene ID" value="RchiOBHm_Chr5g0054741"/>
</dbReference>
<sequence>MPWRAPQQPHRLTIETHSILPDFRFLSLIHLVKLLGCCCRDSNSKQNKLRYFDG</sequence>
<protein>
    <submittedName>
        <fullName evidence="1">Uncharacterized protein</fullName>
    </submittedName>
</protein>
<comment type="caution">
    <text evidence="1">The sequence shown here is derived from an EMBL/GenBank/DDBJ whole genome shotgun (WGS) entry which is preliminary data.</text>
</comment>